<organism evidence="3 4">
    <name type="scientific">Psilocybe cf. subviscida</name>
    <dbReference type="NCBI Taxonomy" id="2480587"/>
    <lineage>
        <taxon>Eukaryota</taxon>
        <taxon>Fungi</taxon>
        <taxon>Dikarya</taxon>
        <taxon>Basidiomycota</taxon>
        <taxon>Agaricomycotina</taxon>
        <taxon>Agaricomycetes</taxon>
        <taxon>Agaricomycetidae</taxon>
        <taxon>Agaricales</taxon>
        <taxon>Agaricineae</taxon>
        <taxon>Strophariaceae</taxon>
        <taxon>Psilocybe</taxon>
    </lineage>
</organism>
<accession>A0A8H5B1F7</accession>
<keyword evidence="2" id="KW-0472">Membrane</keyword>
<feature type="transmembrane region" description="Helical" evidence="2">
    <location>
        <begin position="309"/>
        <end position="328"/>
    </location>
</feature>
<dbReference type="OrthoDB" id="8191639at2759"/>
<proteinExistence type="predicted"/>
<evidence type="ECO:0000256" key="1">
    <source>
        <dbReference type="SAM" id="MobiDB-lite"/>
    </source>
</evidence>
<feature type="transmembrane region" description="Helical" evidence="2">
    <location>
        <begin position="763"/>
        <end position="784"/>
    </location>
</feature>
<keyword evidence="2" id="KW-1133">Transmembrane helix</keyword>
<keyword evidence="2" id="KW-0812">Transmembrane</keyword>
<name>A0A8H5B1F7_9AGAR</name>
<gene>
    <name evidence="3" type="ORF">D9619_011828</name>
</gene>
<evidence type="ECO:0000256" key="2">
    <source>
        <dbReference type="SAM" id="Phobius"/>
    </source>
</evidence>
<evidence type="ECO:0000313" key="4">
    <source>
        <dbReference type="Proteomes" id="UP000567179"/>
    </source>
</evidence>
<feature type="region of interest" description="Disordered" evidence="1">
    <location>
        <begin position="1"/>
        <end position="139"/>
    </location>
</feature>
<reference evidence="3 4" key="1">
    <citation type="journal article" date="2020" name="ISME J.">
        <title>Uncovering the hidden diversity of litter-decomposition mechanisms in mushroom-forming fungi.</title>
        <authorList>
            <person name="Floudas D."/>
            <person name="Bentzer J."/>
            <person name="Ahren D."/>
            <person name="Johansson T."/>
            <person name="Persson P."/>
            <person name="Tunlid A."/>
        </authorList>
    </citation>
    <scope>NUCLEOTIDE SEQUENCE [LARGE SCALE GENOMIC DNA]</scope>
    <source>
        <strain evidence="3 4">CBS 101986</strain>
    </source>
</reference>
<feature type="transmembrane region" description="Helical" evidence="2">
    <location>
        <begin position="185"/>
        <end position="205"/>
    </location>
</feature>
<keyword evidence="4" id="KW-1185">Reference proteome</keyword>
<feature type="transmembrane region" description="Helical" evidence="2">
    <location>
        <begin position="211"/>
        <end position="231"/>
    </location>
</feature>
<dbReference type="EMBL" id="JAACJJ010000044">
    <property type="protein sequence ID" value="KAF5314273.1"/>
    <property type="molecule type" value="Genomic_DNA"/>
</dbReference>
<comment type="caution">
    <text evidence="3">The sequence shown here is derived from an EMBL/GenBank/DDBJ whole genome shotgun (WGS) entry which is preliminary data.</text>
</comment>
<evidence type="ECO:0000313" key="3">
    <source>
        <dbReference type="EMBL" id="KAF5314273.1"/>
    </source>
</evidence>
<dbReference type="AlphaFoldDB" id="A0A8H5B1F7"/>
<sequence>MPTRQHSRIPPNVSTQQRDSLLEGLPVLAYQDPYAPTTPSPLNGHQDNRQGGGDDDDAGVPLLHRGYGGPRVLEFPSPTSADPRTAPPQYKSPMSWQQAHADYGYSQHHARSSNTLLPEAKLSGPSSGPTTPSARPYSTDYFQSKSYKYSPEPSSPPRKYMQSVAPKARRGLFGRDWEAPQWRPLAIHFSLCALTYPCLLLFIMVSKGKSLFWTRVFVGAGCGVVGFALDLSLMALAKGIMEACIWATVIHQSHLPESHGPGIRLKDLAAQSDDPSTPWSALRLLWDRHAYRGADIENRKHYDQRRWNFWILVFLANVSLAGGLSFILGRIVNIEVVVEHQHDEYREIPVQAALSADDLQRAETVAPDFDNFAFTWTLSPFASQGILPTPIVLDANGSSVYFAEVLPDQLVPNGHGPGTFEQVQALSKDRQDQDAARAKPLPSLTVNPGSVLRFPRWGIRIKCTKIPNPATNIVSVSPSGFSYVYTPRSTLQGLFEDFSMSLPDALQAPVNLTRVLMGNDTAPAGLNVAETAMGAVFWNNGVAHNLHSRPVRGPGDLLGDDGNGFRTIETMLVRLNTTYAVNGTFGVLGETSVPDKDGRATFVGYDAVVCLEFYEPWVLEVYNSTIGLPNSIRVVDKAATVRSDKSQSLRTERRLGDAINDPLIGRVLNSTGMHQAYIAAHQNSVNQMLKDNGRDSDYVPSPTLVSFTDGSGPYGYTQLNAEHYAASRALADAGNVLPYFMGTGQLVARQYEDRVVSTACINVIQLGVALGVIFLMGLYSALFLPRLPLDAPHRGFDLYSWLSAFYADELQPTPDSHVVLTKRMELDDIVKYTGDLRFRYVIPEK</sequence>
<protein>
    <submittedName>
        <fullName evidence="3">Uncharacterized protein</fullName>
    </submittedName>
</protein>
<dbReference type="Proteomes" id="UP000567179">
    <property type="component" value="Unassembled WGS sequence"/>
</dbReference>
<feature type="compositionally biased region" description="Low complexity" evidence="1">
    <location>
        <begin position="123"/>
        <end position="133"/>
    </location>
</feature>